<reference evidence="12" key="1">
    <citation type="submission" date="2023-11" db="EMBL/GenBank/DDBJ databases">
        <title>Genome assemblies of two species of porcelain crab, Petrolisthes cinctipes and Petrolisthes manimaculis (Anomura: Porcellanidae).</title>
        <authorList>
            <person name="Angst P."/>
        </authorList>
    </citation>
    <scope>NUCLEOTIDE SEQUENCE</scope>
    <source>
        <strain evidence="12">PB745_02</strain>
        <tissue evidence="12">Gill</tissue>
    </source>
</reference>
<gene>
    <name evidence="12" type="ORF">Pmani_019178</name>
</gene>
<evidence type="ECO:0000256" key="1">
    <source>
        <dbReference type="ARBA" id="ARBA00004389"/>
    </source>
</evidence>
<dbReference type="GO" id="GO:0036513">
    <property type="term" value="C:Derlin-1 retrotranslocation complex"/>
    <property type="evidence" value="ECO:0007669"/>
    <property type="project" value="TreeGrafter"/>
</dbReference>
<proteinExistence type="inferred from homology"/>
<dbReference type="InterPro" id="IPR009703">
    <property type="entry name" value="Selenoprotein_S"/>
</dbReference>
<evidence type="ECO:0000256" key="11">
    <source>
        <dbReference type="SAM" id="Phobius"/>
    </source>
</evidence>
<dbReference type="AlphaFoldDB" id="A0AAE1PJF0"/>
<keyword evidence="7" id="KW-0712">Selenocysteine</keyword>
<comment type="caution">
    <text evidence="12">The sequence shown here is derived from an EMBL/GenBank/DDBJ whole genome shotgun (WGS) entry which is preliminary data.</text>
</comment>
<dbReference type="GO" id="GO:0036502">
    <property type="term" value="C:Derlin-1-VIMP complex"/>
    <property type="evidence" value="ECO:0007669"/>
    <property type="project" value="TreeGrafter"/>
</dbReference>
<evidence type="ECO:0000256" key="8">
    <source>
        <dbReference type="ARBA" id="ARBA00022989"/>
    </source>
</evidence>
<feature type="region of interest" description="Disordered" evidence="10">
    <location>
        <begin position="114"/>
        <end position="191"/>
    </location>
</feature>
<dbReference type="Proteomes" id="UP001292094">
    <property type="component" value="Unassembled WGS sequence"/>
</dbReference>
<evidence type="ECO:0000256" key="9">
    <source>
        <dbReference type="ARBA" id="ARBA00023136"/>
    </source>
</evidence>
<keyword evidence="4" id="KW-0963">Cytoplasm</keyword>
<evidence type="ECO:0000256" key="4">
    <source>
        <dbReference type="ARBA" id="ARBA00022490"/>
    </source>
</evidence>
<evidence type="ECO:0000256" key="2">
    <source>
        <dbReference type="ARBA" id="ARBA00004496"/>
    </source>
</evidence>
<keyword evidence="9 11" id="KW-0472">Membrane</keyword>
<keyword evidence="6" id="KW-0256">Endoplasmic reticulum</keyword>
<dbReference type="GO" id="GO:0030970">
    <property type="term" value="P:retrograde protein transport, ER to cytosol"/>
    <property type="evidence" value="ECO:0007669"/>
    <property type="project" value="TreeGrafter"/>
</dbReference>
<feature type="compositionally biased region" description="Polar residues" evidence="10">
    <location>
        <begin position="121"/>
        <end position="130"/>
    </location>
</feature>
<comment type="similarity">
    <text evidence="3">Belongs to the selenoprotein S family.</text>
</comment>
<evidence type="ECO:0000313" key="12">
    <source>
        <dbReference type="EMBL" id="KAK4309173.1"/>
    </source>
</evidence>
<comment type="subcellular location">
    <subcellularLocation>
        <location evidence="2">Cytoplasm</location>
    </subcellularLocation>
    <subcellularLocation>
        <location evidence="1">Endoplasmic reticulum membrane</location>
        <topology evidence="1">Single-pass membrane protein</topology>
    </subcellularLocation>
</comment>
<evidence type="ECO:0000313" key="13">
    <source>
        <dbReference type="Proteomes" id="UP001292094"/>
    </source>
</evidence>
<protein>
    <recommendedName>
        <fullName evidence="14">Selenoprotein S</fullName>
    </recommendedName>
</protein>
<dbReference type="Gene3D" id="6.10.250.2950">
    <property type="match status" value="1"/>
</dbReference>
<evidence type="ECO:0000256" key="5">
    <source>
        <dbReference type="ARBA" id="ARBA00022692"/>
    </source>
</evidence>
<evidence type="ECO:0008006" key="14">
    <source>
        <dbReference type="Google" id="ProtNLM"/>
    </source>
</evidence>
<dbReference type="PANTHER" id="PTHR28621">
    <property type="entry name" value="SELENOPROTEIN S"/>
    <property type="match status" value="1"/>
</dbReference>
<dbReference type="EMBL" id="JAWZYT010001787">
    <property type="protein sequence ID" value="KAK4309173.1"/>
    <property type="molecule type" value="Genomic_DNA"/>
</dbReference>
<name>A0AAE1PJF0_9EUCA</name>
<feature type="transmembrane region" description="Helical" evidence="11">
    <location>
        <begin position="51"/>
        <end position="69"/>
    </location>
</feature>
<dbReference type="PANTHER" id="PTHR28621:SF1">
    <property type="entry name" value="SELENOPROTEIN S"/>
    <property type="match status" value="1"/>
</dbReference>
<evidence type="ECO:0000256" key="3">
    <source>
        <dbReference type="ARBA" id="ARBA00011034"/>
    </source>
</evidence>
<keyword evidence="5 11" id="KW-0812">Transmembrane</keyword>
<keyword evidence="13" id="KW-1185">Reference proteome</keyword>
<dbReference type="GO" id="GO:0030968">
    <property type="term" value="P:endoplasmic reticulum unfolded protein response"/>
    <property type="evidence" value="ECO:0007669"/>
    <property type="project" value="TreeGrafter"/>
</dbReference>
<keyword evidence="8 11" id="KW-1133">Transmembrane helix</keyword>
<sequence>MVEEAVEVMGEQQEAPTWEEEETFQHSNVRGVDPPFFTGFINTIFSFIGDYGWTVVLVAAVVYALMTWLKKSGKLQAMADHHRDPDKFLAREQAMGAARERMQQKYNDSALRAVEERPELASSQRQSSEQAKPKPKPKPEPPEPSVPRQRTQAAAKKPSGQPKLRPEYNPLMGGGASGWRPQARRGGAGGG</sequence>
<evidence type="ECO:0000256" key="6">
    <source>
        <dbReference type="ARBA" id="ARBA00022824"/>
    </source>
</evidence>
<evidence type="ECO:0000256" key="7">
    <source>
        <dbReference type="ARBA" id="ARBA00022933"/>
    </source>
</evidence>
<dbReference type="Pfam" id="PF06936">
    <property type="entry name" value="Selenoprotein_S"/>
    <property type="match status" value="1"/>
</dbReference>
<evidence type="ECO:0000256" key="10">
    <source>
        <dbReference type="SAM" id="MobiDB-lite"/>
    </source>
</evidence>
<organism evidence="12 13">
    <name type="scientific">Petrolisthes manimaculis</name>
    <dbReference type="NCBI Taxonomy" id="1843537"/>
    <lineage>
        <taxon>Eukaryota</taxon>
        <taxon>Metazoa</taxon>
        <taxon>Ecdysozoa</taxon>
        <taxon>Arthropoda</taxon>
        <taxon>Crustacea</taxon>
        <taxon>Multicrustacea</taxon>
        <taxon>Malacostraca</taxon>
        <taxon>Eumalacostraca</taxon>
        <taxon>Eucarida</taxon>
        <taxon>Decapoda</taxon>
        <taxon>Pleocyemata</taxon>
        <taxon>Anomura</taxon>
        <taxon>Galatheoidea</taxon>
        <taxon>Porcellanidae</taxon>
        <taxon>Petrolisthes</taxon>
    </lineage>
</organism>
<accession>A0AAE1PJF0</accession>